<feature type="chain" id="PRO_5012455742" evidence="7">
    <location>
        <begin position="25"/>
        <end position="235"/>
    </location>
</feature>
<dbReference type="GO" id="GO:0071555">
    <property type="term" value="P:cell wall organization"/>
    <property type="evidence" value="ECO:0007669"/>
    <property type="project" value="UniProtKB-UniRule"/>
</dbReference>
<feature type="active site" description="Proton donor/acceptor" evidence="6">
    <location>
        <position position="182"/>
    </location>
</feature>
<dbReference type="GO" id="GO:0016740">
    <property type="term" value="F:transferase activity"/>
    <property type="evidence" value="ECO:0007669"/>
    <property type="project" value="UniProtKB-KW"/>
</dbReference>
<dbReference type="STRING" id="1017273.SAMN05443094_10171"/>
<dbReference type="Proteomes" id="UP000186385">
    <property type="component" value="Unassembled WGS sequence"/>
</dbReference>
<evidence type="ECO:0000256" key="7">
    <source>
        <dbReference type="SAM" id="SignalP"/>
    </source>
</evidence>
<dbReference type="SUPFAM" id="SSF141523">
    <property type="entry name" value="L,D-transpeptidase catalytic domain-like"/>
    <property type="match status" value="1"/>
</dbReference>
<keyword evidence="2" id="KW-0808">Transferase</keyword>
<evidence type="ECO:0000256" key="6">
    <source>
        <dbReference type="PROSITE-ProRule" id="PRU01373"/>
    </source>
</evidence>
<feature type="domain" description="L,D-TPase catalytic" evidence="8">
    <location>
        <begin position="44"/>
        <end position="219"/>
    </location>
</feature>
<keyword evidence="7" id="KW-0732">Signal</keyword>
<dbReference type="InterPro" id="IPR005490">
    <property type="entry name" value="LD_TPept_cat_dom"/>
</dbReference>
<dbReference type="PANTHER" id="PTHR38589:SF1">
    <property type="entry name" value="BLR0621 PROTEIN"/>
    <property type="match status" value="1"/>
</dbReference>
<reference evidence="9 10" key="1">
    <citation type="submission" date="2017-01" db="EMBL/GenBank/DDBJ databases">
        <authorList>
            <person name="Mah S.A."/>
            <person name="Swanson W.J."/>
            <person name="Moy G.W."/>
            <person name="Vacquier V.D."/>
        </authorList>
    </citation>
    <scope>NUCLEOTIDE SEQUENCE [LARGE SCALE GENOMIC DNA]</scope>
    <source>
        <strain evidence="9 10">NIO-1016</strain>
    </source>
</reference>
<sequence>MRNMLISGLCMILFTTMLPSSSEAADPYVSGLSYVKDSRQVVVVEGGTKTTKASVRLYEKTGSKWQLKRISPAVTGRSGLSFTKKEGDGATPTGLYSIGRMFGYAPKPDGVRTSYTVTNRFHYWVDDPASADYNKWMYDRGNPSFKWQSFERLNHELYKYAVVVRYNENPVVKGAGSAIFLHRWRTGSTPTAGCIALSESHLLVLMKWLDPAKTPKIVIGTPDSIRADLVKSARQ</sequence>
<evidence type="ECO:0000259" key="8">
    <source>
        <dbReference type="PROSITE" id="PS52029"/>
    </source>
</evidence>
<gene>
    <name evidence="9" type="ORF">SAMN05443094_10171</name>
</gene>
<evidence type="ECO:0000256" key="3">
    <source>
        <dbReference type="ARBA" id="ARBA00022960"/>
    </source>
</evidence>
<dbReference type="PANTHER" id="PTHR38589">
    <property type="entry name" value="BLR0621 PROTEIN"/>
    <property type="match status" value="1"/>
</dbReference>
<evidence type="ECO:0000256" key="4">
    <source>
        <dbReference type="ARBA" id="ARBA00022984"/>
    </source>
</evidence>
<feature type="signal peptide" evidence="7">
    <location>
        <begin position="1"/>
        <end position="24"/>
    </location>
</feature>
<keyword evidence="5 6" id="KW-0961">Cell wall biogenesis/degradation</keyword>
<dbReference type="InterPro" id="IPR038063">
    <property type="entry name" value="Transpep_catalytic_dom"/>
</dbReference>
<evidence type="ECO:0000256" key="2">
    <source>
        <dbReference type="ARBA" id="ARBA00022679"/>
    </source>
</evidence>
<feature type="active site" description="Nucleophile" evidence="6">
    <location>
        <position position="194"/>
    </location>
</feature>
<proteinExistence type="predicted"/>
<keyword evidence="4 6" id="KW-0573">Peptidoglycan synthesis</keyword>
<protein>
    <submittedName>
        <fullName evidence="9">L,D-peptidoglycan transpeptidase YkuD, ErfK/YbiS/YcfS/YnhG family</fullName>
    </submittedName>
</protein>
<keyword evidence="3 6" id="KW-0133">Cell shape</keyword>
<dbReference type="AlphaFoldDB" id="A0A1N6N9Z0"/>
<accession>A0A1N6N9Z0</accession>
<dbReference type="UniPathway" id="UPA00219"/>
<dbReference type="GO" id="GO:0008360">
    <property type="term" value="P:regulation of cell shape"/>
    <property type="evidence" value="ECO:0007669"/>
    <property type="project" value="UniProtKB-UniRule"/>
</dbReference>
<name>A0A1N6N9Z0_9BACI</name>
<comment type="pathway">
    <text evidence="1 6">Cell wall biogenesis; peptidoglycan biosynthesis.</text>
</comment>
<dbReference type="PROSITE" id="PS52029">
    <property type="entry name" value="LD_TPASE"/>
    <property type="match status" value="1"/>
</dbReference>
<dbReference type="CDD" id="cd16913">
    <property type="entry name" value="YkuD_like"/>
    <property type="match status" value="1"/>
</dbReference>
<organism evidence="9 10">
    <name type="scientific">Domibacillus enclensis</name>
    <dbReference type="NCBI Taxonomy" id="1017273"/>
    <lineage>
        <taxon>Bacteria</taxon>
        <taxon>Bacillati</taxon>
        <taxon>Bacillota</taxon>
        <taxon>Bacilli</taxon>
        <taxon>Bacillales</taxon>
        <taxon>Bacillaceae</taxon>
        <taxon>Domibacillus</taxon>
    </lineage>
</organism>
<dbReference type="Pfam" id="PF03734">
    <property type="entry name" value="YkuD"/>
    <property type="match status" value="1"/>
</dbReference>
<evidence type="ECO:0000313" key="9">
    <source>
        <dbReference type="EMBL" id="SIP88856.1"/>
    </source>
</evidence>
<evidence type="ECO:0000256" key="1">
    <source>
        <dbReference type="ARBA" id="ARBA00004752"/>
    </source>
</evidence>
<dbReference type="EMBL" id="FTLX01000001">
    <property type="protein sequence ID" value="SIP88856.1"/>
    <property type="molecule type" value="Genomic_DNA"/>
</dbReference>
<dbReference type="GO" id="GO:0009252">
    <property type="term" value="P:peptidoglycan biosynthetic process"/>
    <property type="evidence" value="ECO:0007669"/>
    <property type="project" value="UniProtKB-UniPathway"/>
</dbReference>
<evidence type="ECO:0000313" key="10">
    <source>
        <dbReference type="Proteomes" id="UP000186385"/>
    </source>
</evidence>
<evidence type="ECO:0000256" key="5">
    <source>
        <dbReference type="ARBA" id="ARBA00023316"/>
    </source>
</evidence>